<evidence type="ECO:0000256" key="3">
    <source>
        <dbReference type="ARBA" id="ARBA00005482"/>
    </source>
</evidence>
<evidence type="ECO:0000256" key="2">
    <source>
        <dbReference type="ARBA" id="ARBA00004443"/>
    </source>
</evidence>
<keyword evidence="6" id="KW-0813">Transport</keyword>
<proteinExistence type="inferred from homology"/>
<protein>
    <recommendedName>
        <fullName evidence="5">NADH dehydrogenase [ubiquinone] 1 alpha subcomplex subunit 7</fullName>
    </recommendedName>
    <alternativeName>
        <fullName evidence="14">Complex I-B14.5a</fullName>
    </alternativeName>
    <alternativeName>
        <fullName evidence="13">NADH-ubiquinone oxidoreductase subunit B14.5a</fullName>
    </alternativeName>
</protein>
<dbReference type="InterPro" id="IPR009947">
    <property type="entry name" value="NDUA7"/>
</dbReference>
<evidence type="ECO:0000256" key="11">
    <source>
        <dbReference type="ARBA" id="ARBA00023128"/>
    </source>
</evidence>
<comment type="subcellular location">
    <subcellularLocation>
        <location evidence="2">Mitochondrion inner membrane</location>
        <topology evidence="2">Peripheral membrane protein</topology>
        <orientation evidence="2">Matrix side</orientation>
    </subcellularLocation>
</comment>
<evidence type="ECO:0000256" key="13">
    <source>
        <dbReference type="ARBA" id="ARBA00030360"/>
    </source>
</evidence>
<evidence type="ECO:0000313" key="16">
    <source>
        <dbReference type="Proteomes" id="UP001152799"/>
    </source>
</evidence>
<keyword evidence="7" id="KW-0679">Respiratory chain</keyword>
<keyword evidence="11" id="KW-0496">Mitochondrion</keyword>
<reference evidence="15" key="1">
    <citation type="submission" date="2022-01" db="EMBL/GenBank/DDBJ databases">
        <authorList>
            <person name="King R."/>
        </authorList>
    </citation>
    <scope>NUCLEOTIDE SEQUENCE</scope>
</reference>
<sequence>MPPRPTIPVHDVNPFFQKLREFLLGRKHTLALRFPEYLATRSPPPPSLPDGVTHKLSANYYYTRDGRREAVPPEVIASGLGQIEAGTEASVRTKRITPGKPYKWD</sequence>
<dbReference type="OrthoDB" id="10063829at2759"/>
<comment type="similarity">
    <text evidence="3">Belongs to the complex I NDUFA7 subunit family.</text>
</comment>
<keyword evidence="12" id="KW-0472">Membrane</keyword>
<evidence type="ECO:0000256" key="5">
    <source>
        <dbReference type="ARBA" id="ARBA00016383"/>
    </source>
</evidence>
<evidence type="ECO:0000256" key="4">
    <source>
        <dbReference type="ARBA" id="ARBA00011533"/>
    </source>
</evidence>
<evidence type="ECO:0000256" key="9">
    <source>
        <dbReference type="ARBA" id="ARBA00022982"/>
    </source>
</evidence>
<evidence type="ECO:0000256" key="7">
    <source>
        <dbReference type="ARBA" id="ARBA00022660"/>
    </source>
</evidence>
<evidence type="ECO:0000256" key="8">
    <source>
        <dbReference type="ARBA" id="ARBA00022792"/>
    </source>
</evidence>
<dbReference type="PANTHER" id="PTHR12485:SF1">
    <property type="entry name" value="NADH DEHYDROGENASE [UBIQUINONE] 1 ALPHA SUBCOMPLEX SUBUNIT 7"/>
    <property type="match status" value="1"/>
</dbReference>
<evidence type="ECO:0000256" key="1">
    <source>
        <dbReference type="ARBA" id="ARBA00003195"/>
    </source>
</evidence>
<keyword evidence="8" id="KW-0999">Mitochondrion inner membrane</keyword>
<dbReference type="GO" id="GO:0006120">
    <property type="term" value="P:mitochondrial electron transport, NADH to ubiquinone"/>
    <property type="evidence" value="ECO:0007669"/>
    <property type="project" value="TreeGrafter"/>
</dbReference>
<evidence type="ECO:0000313" key="15">
    <source>
        <dbReference type="EMBL" id="CAH1121861.1"/>
    </source>
</evidence>
<comment type="function">
    <text evidence="1">Accessory subunit of the mitochondrial membrane respiratory chain NADH dehydrogenase (Complex I), that is believed not to be involved in catalysis. Complex I functions in the transfer of electrons from NADH to the respiratory chain. The immediate electron acceptor for the enzyme is believed to be ubiquinone.</text>
</comment>
<name>A0A9P0DGW2_9CUCU</name>
<dbReference type="AlphaFoldDB" id="A0A9P0DGW2"/>
<evidence type="ECO:0000256" key="10">
    <source>
        <dbReference type="ARBA" id="ARBA00022990"/>
    </source>
</evidence>
<dbReference type="GO" id="GO:0005743">
    <property type="term" value="C:mitochondrial inner membrane"/>
    <property type="evidence" value="ECO:0007669"/>
    <property type="project" value="UniProtKB-SubCell"/>
</dbReference>
<accession>A0A9P0DGW2</accession>
<evidence type="ECO:0000256" key="12">
    <source>
        <dbReference type="ARBA" id="ARBA00023136"/>
    </source>
</evidence>
<organism evidence="15 16">
    <name type="scientific">Ceutorhynchus assimilis</name>
    <name type="common">cabbage seed weevil</name>
    <dbReference type="NCBI Taxonomy" id="467358"/>
    <lineage>
        <taxon>Eukaryota</taxon>
        <taxon>Metazoa</taxon>
        <taxon>Ecdysozoa</taxon>
        <taxon>Arthropoda</taxon>
        <taxon>Hexapoda</taxon>
        <taxon>Insecta</taxon>
        <taxon>Pterygota</taxon>
        <taxon>Neoptera</taxon>
        <taxon>Endopterygota</taxon>
        <taxon>Coleoptera</taxon>
        <taxon>Polyphaga</taxon>
        <taxon>Cucujiformia</taxon>
        <taxon>Curculionidae</taxon>
        <taxon>Ceutorhynchinae</taxon>
        <taxon>Ceutorhynchus</taxon>
    </lineage>
</organism>
<dbReference type="Proteomes" id="UP001152799">
    <property type="component" value="Chromosome 1"/>
</dbReference>
<dbReference type="PANTHER" id="PTHR12485">
    <property type="entry name" value="NADH-UBIQUINONE OXIDOREDUCTASE SUBUNIT B"/>
    <property type="match status" value="1"/>
</dbReference>
<keyword evidence="9" id="KW-0249">Electron transport</keyword>
<evidence type="ECO:0000256" key="6">
    <source>
        <dbReference type="ARBA" id="ARBA00022448"/>
    </source>
</evidence>
<gene>
    <name evidence="15" type="ORF">CEUTPL_LOCUS959</name>
</gene>
<comment type="subunit">
    <text evidence="4">Complex I is composed of 45 different subunits.</text>
</comment>
<dbReference type="Pfam" id="PF07347">
    <property type="entry name" value="CI-B14_5a"/>
    <property type="match status" value="1"/>
</dbReference>
<keyword evidence="16" id="KW-1185">Reference proteome</keyword>
<evidence type="ECO:0000256" key="14">
    <source>
        <dbReference type="ARBA" id="ARBA00033401"/>
    </source>
</evidence>
<dbReference type="EMBL" id="OU892277">
    <property type="protein sequence ID" value="CAH1121861.1"/>
    <property type="molecule type" value="Genomic_DNA"/>
</dbReference>
<keyword evidence="10" id="KW-0007">Acetylation</keyword>